<dbReference type="AlphaFoldDB" id="A0A0D6JF16"/>
<proteinExistence type="predicted"/>
<dbReference type="Proteomes" id="UP000033187">
    <property type="component" value="Chromosome 1"/>
</dbReference>
<reference evidence="2" key="1">
    <citation type="submission" date="2015-02" db="EMBL/GenBank/DDBJ databases">
        <authorList>
            <person name="Chooi Y.-H."/>
        </authorList>
    </citation>
    <scope>NUCLEOTIDE SEQUENCE [LARGE SCALE GENOMIC DNA]</scope>
    <source>
        <strain evidence="2">strain Y</strain>
    </source>
</reference>
<dbReference type="EMBL" id="LN829119">
    <property type="protein sequence ID" value="CPR19090.1"/>
    <property type="molecule type" value="Genomic_DNA"/>
</dbReference>
<name>A0A0D6JF16_9HYPH</name>
<protein>
    <submittedName>
        <fullName evidence="1">Uncharacterized protein</fullName>
    </submittedName>
</protein>
<evidence type="ECO:0000313" key="2">
    <source>
        <dbReference type="Proteomes" id="UP000033187"/>
    </source>
</evidence>
<evidence type="ECO:0000313" key="1">
    <source>
        <dbReference type="EMBL" id="CPR19090.1"/>
    </source>
</evidence>
<accession>A0A0D6JF16</accession>
<dbReference type="KEGG" id="fil:BN1229_v1_1997"/>
<sequence length="134" mass="14693">MRFFRFCPLHPITKVSFVPADGNNADRGLNVGAMNKSPCAATKFGVPVPRRGPSSCIIIHPDRLAGPARSGHIYAARRVLIDSGRFTRRASVRHPFNLRTYDVSDAQPIDVLVVQICDGDHSFAPKLHCRPSCG</sequence>
<organism evidence="1 2">
    <name type="scientific">Candidatus Filomicrobium marinum</name>
    <dbReference type="NCBI Taxonomy" id="1608628"/>
    <lineage>
        <taxon>Bacteria</taxon>
        <taxon>Pseudomonadati</taxon>
        <taxon>Pseudomonadota</taxon>
        <taxon>Alphaproteobacteria</taxon>
        <taxon>Hyphomicrobiales</taxon>
        <taxon>Hyphomicrobiaceae</taxon>
        <taxon>Filomicrobium</taxon>
    </lineage>
</organism>
<dbReference type="KEGG" id="fiy:BN1229_v1_2001"/>
<keyword evidence="2" id="KW-1185">Reference proteome</keyword>
<gene>
    <name evidence="1" type="ORF">YBN1229_v1_2001</name>
</gene>